<dbReference type="EMBL" id="NFCF01000053">
    <property type="protein sequence ID" value="OTW52675.1"/>
    <property type="molecule type" value="Genomic_DNA"/>
</dbReference>
<keyword evidence="1" id="KW-0812">Transmembrane</keyword>
<dbReference type="GO" id="GO:0016740">
    <property type="term" value="F:transferase activity"/>
    <property type="evidence" value="ECO:0007669"/>
    <property type="project" value="UniProtKB-KW"/>
</dbReference>
<name>A0A2C9YEV0_BACTU</name>
<keyword evidence="1" id="KW-1133">Transmembrane helix</keyword>
<dbReference type="AlphaFoldDB" id="A0A2C9YEV0"/>
<reference evidence="2 3" key="1">
    <citation type="submission" date="2016-10" db="EMBL/GenBank/DDBJ databases">
        <title>Comparative genomics of Bacillus thuringiensis reveals a path to pathogens against multiple invertebrate hosts.</title>
        <authorList>
            <person name="Zheng J."/>
            <person name="Gao Q."/>
            <person name="Liu H."/>
            <person name="Peng D."/>
            <person name="Ruan L."/>
            <person name="Sun M."/>
        </authorList>
    </citation>
    <scope>NUCLEOTIDE SEQUENCE [LARGE SCALE GENOMIC DNA]</scope>
    <source>
        <strain evidence="2">BGSC 4AC1</strain>
    </source>
</reference>
<proteinExistence type="predicted"/>
<evidence type="ECO:0000313" key="3">
    <source>
        <dbReference type="Proteomes" id="UP000195152"/>
    </source>
</evidence>
<accession>A0A2C9YEV0</accession>
<gene>
    <name evidence="2" type="ORF">BK699_05885</name>
</gene>
<comment type="caution">
    <text evidence="2">The sequence shown here is derived from an EMBL/GenBank/DDBJ whole genome shotgun (WGS) entry which is preliminary data.</text>
</comment>
<keyword evidence="1" id="KW-0472">Membrane</keyword>
<keyword evidence="2" id="KW-0808">Transferase</keyword>
<sequence>MNIYFIVIVTTVVGVLLYNRYFPIVGIPCMKYDSKVMETFILDIRDYNEKILYLQADLHLPYAYLRRYKEEIPNIQLHVVARDRVQMHLGIRFLLRQGHKITSYQLTECSCKKNVY</sequence>
<dbReference type="Proteomes" id="UP000195152">
    <property type="component" value="Unassembled WGS sequence"/>
</dbReference>
<protein>
    <submittedName>
        <fullName evidence="2">Sulfurtransferase</fullName>
    </submittedName>
</protein>
<feature type="transmembrane region" description="Helical" evidence="1">
    <location>
        <begin position="6"/>
        <end position="27"/>
    </location>
</feature>
<evidence type="ECO:0000313" key="2">
    <source>
        <dbReference type="EMBL" id="OTW52675.1"/>
    </source>
</evidence>
<organism evidence="2 3">
    <name type="scientific">Bacillus thuringiensis serovar mexicanensis</name>
    <dbReference type="NCBI Taxonomy" id="180868"/>
    <lineage>
        <taxon>Bacteria</taxon>
        <taxon>Bacillati</taxon>
        <taxon>Bacillota</taxon>
        <taxon>Bacilli</taxon>
        <taxon>Bacillales</taxon>
        <taxon>Bacillaceae</taxon>
        <taxon>Bacillus</taxon>
        <taxon>Bacillus cereus group</taxon>
    </lineage>
</organism>
<evidence type="ECO:0000256" key="1">
    <source>
        <dbReference type="SAM" id="Phobius"/>
    </source>
</evidence>